<comment type="caution">
    <text evidence="4">The sequence shown here is derived from an EMBL/GenBank/DDBJ whole genome shotgun (WGS) entry which is preliminary data.</text>
</comment>
<proteinExistence type="inferred from homology"/>
<dbReference type="InterPro" id="IPR036513">
    <property type="entry name" value="STAS_dom_sf"/>
</dbReference>
<feature type="domain" description="STAS" evidence="3">
    <location>
        <begin position="21"/>
        <end position="111"/>
    </location>
</feature>
<dbReference type="Pfam" id="PF01740">
    <property type="entry name" value="STAS"/>
    <property type="match status" value="1"/>
</dbReference>
<dbReference type="PANTHER" id="PTHR33495">
    <property type="entry name" value="ANTI-SIGMA FACTOR ANTAGONIST TM_1081-RELATED-RELATED"/>
    <property type="match status" value="1"/>
</dbReference>
<dbReference type="SUPFAM" id="SSF52091">
    <property type="entry name" value="SpoIIaa-like"/>
    <property type="match status" value="1"/>
</dbReference>
<reference evidence="4 5" key="1">
    <citation type="journal article" date="2018" name="Aquat. Microb. Ecol.">
        <title>Gammaproteobacterial methanotrophs dominate.</title>
        <authorList>
            <person name="Rissanen A.J."/>
            <person name="Saarenheimo J."/>
            <person name="Tiirola M."/>
            <person name="Peura S."/>
            <person name="Aalto S.L."/>
            <person name="Karvinen A."/>
            <person name="Nykanen H."/>
        </authorList>
    </citation>
    <scope>NUCLEOTIDE SEQUENCE [LARGE SCALE GENOMIC DNA]</scope>
    <source>
        <strain evidence="4">AMbin10</strain>
    </source>
</reference>
<name>A0A2W4R026_9GAMM</name>
<dbReference type="InterPro" id="IPR003658">
    <property type="entry name" value="Anti-sigma_ant"/>
</dbReference>
<dbReference type="PANTHER" id="PTHR33495:SF2">
    <property type="entry name" value="ANTI-SIGMA FACTOR ANTAGONIST TM_1081-RELATED"/>
    <property type="match status" value="1"/>
</dbReference>
<dbReference type="Proteomes" id="UP000249396">
    <property type="component" value="Unassembled WGS sequence"/>
</dbReference>
<dbReference type="Gene3D" id="3.30.750.24">
    <property type="entry name" value="STAS domain"/>
    <property type="match status" value="1"/>
</dbReference>
<accession>A0A2W4R026</accession>
<evidence type="ECO:0000256" key="1">
    <source>
        <dbReference type="ARBA" id="ARBA00009013"/>
    </source>
</evidence>
<sequence>MNITLENKDGSTLLRFHEERLDAHNSKELKDYLLELMEKGSKKLILDLSEVRFVDSSGLGALLSGHKNAGLREGRFALVGVQPRVQSMFELTRLTRVFEIYPGVEDALAYVPGGTPHDSKQD</sequence>
<dbReference type="GO" id="GO:0043856">
    <property type="term" value="F:anti-sigma factor antagonist activity"/>
    <property type="evidence" value="ECO:0007669"/>
    <property type="project" value="InterPro"/>
</dbReference>
<dbReference type="CDD" id="cd07043">
    <property type="entry name" value="STAS_anti-anti-sigma_factors"/>
    <property type="match status" value="1"/>
</dbReference>
<protein>
    <recommendedName>
        <fullName evidence="2">Anti-sigma factor antagonist</fullName>
    </recommendedName>
</protein>
<dbReference type="AlphaFoldDB" id="A0A2W4R026"/>
<evidence type="ECO:0000313" key="4">
    <source>
        <dbReference type="EMBL" id="PZN77412.1"/>
    </source>
</evidence>
<evidence type="ECO:0000313" key="5">
    <source>
        <dbReference type="Proteomes" id="UP000249396"/>
    </source>
</evidence>
<dbReference type="InterPro" id="IPR002645">
    <property type="entry name" value="STAS_dom"/>
</dbReference>
<organism evidence="4 5">
    <name type="scientific">Candidatus Methylumidiphilus alinenensis</name>
    <dbReference type="NCBI Taxonomy" id="2202197"/>
    <lineage>
        <taxon>Bacteria</taxon>
        <taxon>Pseudomonadati</taxon>
        <taxon>Pseudomonadota</taxon>
        <taxon>Gammaproteobacteria</taxon>
        <taxon>Methylococcales</taxon>
        <taxon>Candidatus Methylumidiphilus</taxon>
    </lineage>
</organism>
<evidence type="ECO:0000256" key="2">
    <source>
        <dbReference type="RuleBase" id="RU003749"/>
    </source>
</evidence>
<gene>
    <name evidence="4" type="ORF">DM484_14875</name>
</gene>
<dbReference type="NCBIfam" id="TIGR00377">
    <property type="entry name" value="ant_ant_sig"/>
    <property type="match status" value="1"/>
</dbReference>
<comment type="similarity">
    <text evidence="1 2">Belongs to the anti-sigma-factor antagonist family.</text>
</comment>
<dbReference type="PROSITE" id="PS50801">
    <property type="entry name" value="STAS"/>
    <property type="match status" value="1"/>
</dbReference>
<evidence type="ECO:0000259" key="3">
    <source>
        <dbReference type="PROSITE" id="PS50801"/>
    </source>
</evidence>
<dbReference type="EMBL" id="QJPH01000336">
    <property type="protein sequence ID" value="PZN77412.1"/>
    <property type="molecule type" value="Genomic_DNA"/>
</dbReference>